<dbReference type="GO" id="GO:0005886">
    <property type="term" value="C:plasma membrane"/>
    <property type="evidence" value="ECO:0007669"/>
    <property type="project" value="UniProtKB-SubCell"/>
</dbReference>
<organism evidence="12 13">
    <name type="scientific">Alicyclobacillus hesperidum</name>
    <dbReference type="NCBI Taxonomy" id="89784"/>
    <lineage>
        <taxon>Bacteria</taxon>
        <taxon>Bacillati</taxon>
        <taxon>Bacillota</taxon>
        <taxon>Bacilli</taxon>
        <taxon>Bacillales</taxon>
        <taxon>Alicyclobacillaceae</taxon>
        <taxon>Alicyclobacillus</taxon>
    </lineage>
</organism>
<dbReference type="Proteomes" id="UP000182589">
    <property type="component" value="Unassembled WGS sequence"/>
</dbReference>
<feature type="coiled-coil region" evidence="11">
    <location>
        <begin position="79"/>
        <end position="136"/>
    </location>
</feature>
<dbReference type="Gene3D" id="1.10.287.1700">
    <property type="match status" value="1"/>
</dbReference>
<dbReference type="GO" id="GO:0009288">
    <property type="term" value="C:bacterial-type flagellum"/>
    <property type="evidence" value="ECO:0007669"/>
    <property type="project" value="InterPro"/>
</dbReference>
<dbReference type="GO" id="GO:0015031">
    <property type="term" value="P:protein transport"/>
    <property type="evidence" value="ECO:0007669"/>
    <property type="project" value="UniProtKB-KW"/>
</dbReference>
<dbReference type="STRING" id="89784.SAMN04489725_10449"/>
<dbReference type="Pfam" id="PF02050">
    <property type="entry name" value="FliJ"/>
    <property type="match status" value="1"/>
</dbReference>
<comment type="subcellular location">
    <subcellularLocation>
        <location evidence="1">Cell membrane</location>
        <topology evidence="1">Peripheral membrane protein</topology>
        <orientation evidence="1">Cytoplasmic side</orientation>
    </subcellularLocation>
</comment>
<dbReference type="GO" id="GO:0006935">
    <property type="term" value="P:chemotaxis"/>
    <property type="evidence" value="ECO:0007669"/>
    <property type="project" value="UniProtKB-KW"/>
</dbReference>
<evidence type="ECO:0000256" key="3">
    <source>
        <dbReference type="ARBA" id="ARBA00020392"/>
    </source>
</evidence>
<dbReference type="AlphaFoldDB" id="A0A1H2SFT1"/>
<proteinExistence type="inferred from homology"/>
<dbReference type="GO" id="GO:0071973">
    <property type="term" value="P:bacterial-type flagellum-dependent cell motility"/>
    <property type="evidence" value="ECO:0007669"/>
    <property type="project" value="InterPro"/>
</dbReference>
<keyword evidence="11" id="KW-0175">Coiled coil</keyword>
<dbReference type="InterPro" id="IPR012823">
    <property type="entry name" value="Flagell_FliJ"/>
</dbReference>
<dbReference type="EMBL" id="FNOJ01000004">
    <property type="protein sequence ID" value="SDW30553.1"/>
    <property type="molecule type" value="Genomic_DNA"/>
</dbReference>
<dbReference type="InterPro" id="IPR053716">
    <property type="entry name" value="Flag_assembly_chemotaxis_eff"/>
</dbReference>
<evidence type="ECO:0000256" key="9">
    <source>
        <dbReference type="ARBA" id="ARBA00023136"/>
    </source>
</evidence>
<protein>
    <recommendedName>
        <fullName evidence="3">Flagellar FliJ protein</fullName>
    </recommendedName>
</protein>
<keyword evidence="7" id="KW-1005">Bacterial flagellum biogenesis</keyword>
<evidence type="ECO:0000256" key="4">
    <source>
        <dbReference type="ARBA" id="ARBA00022448"/>
    </source>
</evidence>
<accession>A0A1H2SFT1</accession>
<keyword evidence="4" id="KW-0813">Transport</keyword>
<evidence type="ECO:0000256" key="7">
    <source>
        <dbReference type="ARBA" id="ARBA00022795"/>
    </source>
</evidence>
<gene>
    <name evidence="12" type="ORF">SAMN04489725_10449</name>
</gene>
<sequence length="150" mass="18036">MSDFRRFAHRYRKLMEGLERVALREYMQAVDAEARAQHAWHGLKESIEDVRRQQCKSIMDDSGKWVLYDAHGRWLQTRLVAVEREWRQAATELEQLRESLHLRHVATQTWVHLSDAADLEHRIENAKREQGDMDELALQRYRKAVEDRWQ</sequence>
<evidence type="ECO:0000256" key="11">
    <source>
        <dbReference type="SAM" id="Coils"/>
    </source>
</evidence>
<evidence type="ECO:0000256" key="2">
    <source>
        <dbReference type="ARBA" id="ARBA00010004"/>
    </source>
</evidence>
<keyword evidence="9" id="KW-0472">Membrane</keyword>
<keyword evidence="8" id="KW-0653">Protein transport</keyword>
<keyword evidence="5" id="KW-1003">Cell membrane</keyword>
<evidence type="ECO:0000256" key="8">
    <source>
        <dbReference type="ARBA" id="ARBA00022927"/>
    </source>
</evidence>
<evidence type="ECO:0000313" key="13">
    <source>
        <dbReference type="Proteomes" id="UP000182589"/>
    </source>
</evidence>
<name>A0A1H2SFT1_9BACL</name>
<comment type="similarity">
    <text evidence="2">Belongs to the FliJ family.</text>
</comment>
<keyword evidence="10" id="KW-1006">Bacterial flagellum protein export</keyword>
<evidence type="ECO:0000256" key="1">
    <source>
        <dbReference type="ARBA" id="ARBA00004413"/>
    </source>
</evidence>
<evidence type="ECO:0000256" key="10">
    <source>
        <dbReference type="ARBA" id="ARBA00023225"/>
    </source>
</evidence>
<evidence type="ECO:0000313" key="12">
    <source>
        <dbReference type="EMBL" id="SDW30553.1"/>
    </source>
</evidence>
<keyword evidence="13" id="KW-1185">Reference proteome</keyword>
<keyword evidence="6" id="KW-0145">Chemotaxis</keyword>
<dbReference type="GO" id="GO:0044781">
    <property type="term" value="P:bacterial-type flagellum organization"/>
    <property type="evidence" value="ECO:0007669"/>
    <property type="project" value="UniProtKB-KW"/>
</dbReference>
<evidence type="ECO:0000256" key="5">
    <source>
        <dbReference type="ARBA" id="ARBA00022475"/>
    </source>
</evidence>
<reference evidence="13" key="1">
    <citation type="submission" date="2016-10" db="EMBL/GenBank/DDBJ databases">
        <authorList>
            <person name="Varghese N."/>
        </authorList>
    </citation>
    <scope>NUCLEOTIDE SEQUENCE [LARGE SCALE GENOMIC DNA]</scope>
    <source>
        <strain evidence="13">DSM 12489</strain>
    </source>
</reference>
<evidence type="ECO:0000256" key="6">
    <source>
        <dbReference type="ARBA" id="ARBA00022500"/>
    </source>
</evidence>
<dbReference type="RefSeq" id="WP_074692252.1">
    <property type="nucleotide sequence ID" value="NZ_FNOJ01000004.1"/>
</dbReference>